<dbReference type="GO" id="GO:0020037">
    <property type="term" value="F:heme binding"/>
    <property type="evidence" value="ECO:0007669"/>
    <property type="project" value="InterPro"/>
</dbReference>
<evidence type="ECO:0000256" key="3">
    <source>
        <dbReference type="ARBA" id="ARBA00022723"/>
    </source>
</evidence>
<dbReference type="PRINTS" id="PR00385">
    <property type="entry name" value="P450"/>
</dbReference>
<name>A0A4R7UTH0_9PSEU</name>
<sequence>MTAISLDLWSPEMINNPHPQYARLRRDATVHRVRPPGGPEDVFLVTGHAQVKAALGDARLSKAPRNFPQWAHAAGIVNENGEAGTGANMLTSDPPDHTRLRSIVSKEFTRRRIDALKPRIQALTDSLLDDMAAAEESGPVDMIEIFAYPLPLTVICELIGVPSSDRGDFRRWITALMTPAISAATRDDAESGGLAIRAYLAEQIAAVRSAGPSGKEQRGLLSQLVPAAGDEGQLTETELIGTMIQLLVAGHETTTNLIANGTLALLTNPDQLAALRKSPELLPSAIEEMLRFTSPVDRSTPRAATEEIVLDGVVIPAGSVVMAVIGSANRDEVQFADGDEFDISRSGNSHLSFGHGIHFCVGAGLARVEGEIAIRSLFDRFPDLTLGCPENELRWRPGLVLRGLTALPVHTGTTTDRS</sequence>
<keyword evidence="5 7" id="KW-0408">Iron</keyword>
<evidence type="ECO:0000256" key="4">
    <source>
        <dbReference type="ARBA" id="ARBA00023002"/>
    </source>
</evidence>
<dbReference type="PROSITE" id="PS00086">
    <property type="entry name" value="CYTOCHROME_P450"/>
    <property type="match status" value="1"/>
</dbReference>
<evidence type="ECO:0000313" key="9">
    <source>
        <dbReference type="Proteomes" id="UP000294927"/>
    </source>
</evidence>
<evidence type="ECO:0000256" key="5">
    <source>
        <dbReference type="ARBA" id="ARBA00023004"/>
    </source>
</evidence>
<dbReference type="GO" id="GO:0004497">
    <property type="term" value="F:monooxygenase activity"/>
    <property type="evidence" value="ECO:0007669"/>
    <property type="project" value="UniProtKB-KW"/>
</dbReference>
<dbReference type="RefSeq" id="WP_133908993.1">
    <property type="nucleotide sequence ID" value="NZ_SOCP01000028.1"/>
</dbReference>
<keyword evidence="9" id="KW-1185">Reference proteome</keyword>
<evidence type="ECO:0000313" key="8">
    <source>
        <dbReference type="EMBL" id="TDV37793.1"/>
    </source>
</evidence>
<dbReference type="OrthoDB" id="5500002at2"/>
<dbReference type="Gene3D" id="1.10.630.10">
    <property type="entry name" value="Cytochrome P450"/>
    <property type="match status" value="1"/>
</dbReference>
<dbReference type="FunFam" id="1.10.630.10:FF:000018">
    <property type="entry name" value="Cytochrome P450 monooxygenase"/>
    <property type="match status" value="1"/>
</dbReference>
<dbReference type="InterPro" id="IPR001128">
    <property type="entry name" value="Cyt_P450"/>
</dbReference>
<dbReference type="PANTHER" id="PTHR46696:SF1">
    <property type="entry name" value="CYTOCHROME P450 YJIB-RELATED"/>
    <property type="match status" value="1"/>
</dbReference>
<comment type="similarity">
    <text evidence="1 7">Belongs to the cytochrome P450 family.</text>
</comment>
<keyword evidence="6 7" id="KW-0503">Monooxygenase</keyword>
<dbReference type="Pfam" id="PF00067">
    <property type="entry name" value="p450"/>
    <property type="match status" value="1"/>
</dbReference>
<organism evidence="8 9">
    <name type="scientific">Actinophytocola oryzae</name>
    <dbReference type="NCBI Taxonomy" id="502181"/>
    <lineage>
        <taxon>Bacteria</taxon>
        <taxon>Bacillati</taxon>
        <taxon>Actinomycetota</taxon>
        <taxon>Actinomycetes</taxon>
        <taxon>Pseudonocardiales</taxon>
        <taxon>Pseudonocardiaceae</taxon>
    </lineage>
</organism>
<dbReference type="GO" id="GO:0016705">
    <property type="term" value="F:oxidoreductase activity, acting on paired donors, with incorporation or reduction of molecular oxygen"/>
    <property type="evidence" value="ECO:0007669"/>
    <property type="project" value="InterPro"/>
</dbReference>
<evidence type="ECO:0000256" key="6">
    <source>
        <dbReference type="ARBA" id="ARBA00023033"/>
    </source>
</evidence>
<protein>
    <submittedName>
        <fullName evidence="8">Cytochrome P450</fullName>
    </submittedName>
</protein>
<reference evidence="8 9" key="1">
    <citation type="submission" date="2019-03" db="EMBL/GenBank/DDBJ databases">
        <title>Genomic Encyclopedia of Archaeal and Bacterial Type Strains, Phase II (KMG-II): from individual species to whole genera.</title>
        <authorList>
            <person name="Goeker M."/>
        </authorList>
    </citation>
    <scope>NUCLEOTIDE SEQUENCE [LARGE SCALE GENOMIC DNA]</scope>
    <source>
        <strain evidence="8 9">DSM 45499</strain>
    </source>
</reference>
<dbReference type="InterPro" id="IPR017972">
    <property type="entry name" value="Cyt_P450_CS"/>
</dbReference>
<keyword evidence="4 7" id="KW-0560">Oxidoreductase</keyword>
<evidence type="ECO:0000256" key="2">
    <source>
        <dbReference type="ARBA" id="ARBA00022617"/>
    </source>
</evidence>
<dbReference type="InterPro" id="IPR036396">
    <property type="entry name" value="Cyt_P450_sf"/>
</dbReference>
<dbReference type="PRINTS" id="PR00359">
    <property type="entry name" value="BP450"/>
</dbReference>
<evidence type="ECO:0000256" key="7">
    <source>
        <dbReference type="RuleBase" id="RU000461"/>
    </source>
</evidence>
<dbReference type="CDD" id="cd11029">
    <property type="entry name" value="CYP107-like"/>
    <property type="match status" value="1"/>
</dbReference>
<keyword evidence="2 7" id="KW-0349">Heme</keyword>
<gene>
    <name evidence="8" type="ORF">CLV71_12857</name>
</gene>
<comment type="caution">
    <text evidence="8">The sequence shown here is derived from an EMBL/GenBank/DDBJ whole genome shotgun (WGS) entry which is preliminary data.</text>
</comment>
<dbReference type="InterPro" id="IPR002397">
    <property type="entry name" value="Cyt_P450_B"/>
</dbReference>
<evidence type="ECO:0000256" key="1">
    <source>
        <dbReference type="ARBA" id="ARBA00010617"/>
    </source>
</evidence>
<proteinExistence type="inferred from homology"/>
<keyword evidence="3 7" id="KW-0479">Metal-binding</keyword>
<dbReference type="SUPFAM" id="SSF48264">
    <property type="entry name" value="Cytochrome P450"/>
    <property type="match status" value="1"/>
</dbReference>
<dbReference type="GO" id="GO:0005506">
    <property type="term" value="F:iron ion binding"/>
    <property type="evidence" value="ECO:0007669"/>
    <property type="project" value="InterPro"/>
</dbReference>
<dbReference type="AlphaFoldDB" id="A0A4R7UTH0"/>
<accession>A0A4R7UTH0</accession>
<dbReference type="EMBL" id="SOCP01000028">
    <property type="protein sequence ID" value="TDV37793.1"/>
    <property type="molecule type" value="Genomic_DNA"/>
</dbReference>
<dbReference type="PANTHER" id="PTHR46696">
    <property type="entry name" value="P450, PUTATIVE (EUROFUNG)-RELATED"/>
    <property type="match status" value="1"/>
</dbReference>
<dbReference type="Proteomes" id="UP000294927">
    <property type="component" value="Unassembled WGS sequence"/>
</dbReference>